<dbReference type="GO" id="GO:0005524">
    <property type="term" value="F:ATP binding"/>
    <property type="evidence" value="ECO:0007669"/>
    <property type="project" value="InterPro"/>
</dbReference>
<comment type="caution">
    <text evidence="3">The sequence shown here is derived from an EMBL/GenBank/DDBJ whole genome shotgun (WGS) entry which is preliminary data.</text>
</comment>
<dbReference type="EMBL" id="RCZD01000008">
    <property type="protein sequence ID" value="TPG60008.1"/>
    <property type="molecule type" value="Genomic_DNA"/>
</dbReference>
<dbReference type="Gene3D" id="3.40.50.300">
    <property type="entry name" value="P-loop containing nucleotide triphosphate hydrolases"/>
    <property type="match status" value="1"/>
</dbReference>
<dbReference type="GO" id="GO:0005829">
    <property type="term" value="C:cytosol"/>
    <property type="evidence" value="ECO:0007669"/>
    <property type="project" value="TreeGrafter"/>
</dbReference>
<dbReference type="RefSeq" id="WP_140473736.1">
    <property type="nucleotide sequence ID" value="NZ_RCZD01000008.1"/>
</dbReference>
<evidence type="ECO:0000313" key="3">
    <source>
        <dbReference type="EMBL" id="TPG60008.1"/>
    </source>
</evidence>
<organism evidence="3 4">
    <name type="scientific">Ewingella americana</name>
    <dbReference type="NCBI Taxonomy" id="41202"/>
    <lineage>
        <taxon>Bacteria</taxon>
        <taxon>Pseudomonadati</taxon>
        <taxon>Pseudomonadota</taxon>
        <taxon>Gammaproteobacteria</taxon>
        <taxon>Enterobacterales</taxon>
        <taxon>Yersiniaceae</taxon>
        <taxon>Ewingella</taxon>
    </lineage>
</organism>
<evidence type="ECO:0000256" key="1">
    <source>
        <dbReference type="SAM" id="MobiDB-lite"/>
    </source>
</evidence>
<dbReference type="PANTHER" id="PTHR30153:SF2">
    <property type="entry name" value="REPLICATIVE DNA HELICASE"/>
    <property type="match status" value="1"/>
</dbReference>
<dbReference type="GO" id="GO:0003678">
    <property type="term" value="F:DNA helicase activity"/>
    <property type="evidence" value="ECO:0007669"/>
    <property type="project" value="InterPro"/>
</dbReference>
<dbReference type="InterPro" id="IPR027417">
    <property type="entry name" value="P-loop_NTPase"/>
</dbReference>
<dbReference type="SUPFAM" id="SSF52540">
    <property type="entry name" value="P-loop containing nucleoside triphosphate hydrolases"/>
    <property type="match status" value="1"/>
</dbReference>
<dbReference type="Proteomes" id="UP000317663">
    <property type="component" value="Unassembled WGS sequence"/>
</dbReference>
<feature type="region of interest" description="Disordered" evidence="1">
    <location>
        <begin position="1"/>
        <end position="23"/>
    </location>
</feature>
<dbReference type="Pfam" id="PF03796">
    <property type="entry name" value="DnaB_C"/>
    <property type="match status" value="1"/>
</dbReference>
<keyword evidence="4" id="KW-1185">Reference proteome</keyword>
<dbReference type="AlphaFoldDB" id="A0A502GEP3"/>
<accession>A0A502GEP3</accession>
<evidence type="ECO:0000313" key="4">
    <source>
        <dbReference type="Proteomes" id="UP000317663"/>
    </source>
</evidence>
<dbReference type="InterPro" id="IPR007694">
    <property type="entry name" value="DNA_helicase_DnaB-like_C"/>
</dbReference>
<dbReference type="PANTHER" id="PTHR30153">
    <property type="entry name" value="REPLICATIVE DNA HELICASE DNAB"/>
    <property type="match status" value="1"/>
</dbReference>
<reference evidence="3 4" key="1">
    <citation type="journal article" date="2019" name="Environ. Microbiol.">
        <title>Species interactions and distinct microbial communities in high Arctic permafrost affected cryosols are associated with the CH4 and CO2 gas fluxes.</title>
        <authorList>
            <person name="Altshuler I."/>
            <person name="Hamel J."/>
            <person name="Turney S."/>
            <person name="Magnuson E."/>
            <person name="Levesque R."/>
            <person name="Greer C."/>
            <person name="Whyte L.G."/>
        </authorList>
    </citation>
    <scope>NUCLEOTIDE SEQUENCE [LARGE SCALE GENOMIC DNA]</scope>
    <source>
        <strain evidence="3 4">E4</strain>
    </source>
</reference>
<proteinExistence type="predicted"/>
<protein>
    <recommendedName>
        <fullName evidence="2">SF4 helicase domain-containing protein</fullName>
    </recommendedName>
</protein>
<gene>
    <name evidence="3" type="ORF">EAH77_15690</name>
</gene>
<dbReference type="GO" id="GO:0006260">
    <property type="term" value="P:DNA replication"/>
    <property type="evidence" value="ECO:0007669"/>
    <property type="project" value="InterPro"/>
</dbReference>
<feature type="region of interest" description="Disordered" evidence="1">
    <location>
        <begin position="541"/>
        <end position="625"/>
    </location>
</feature>
<name>A0A502GEP3_9GAMM</name>
<dbReference type="OrthoDB" id="2537151at2"/>
<evidence type="ECO:0000259" key="2">
    <source>
        <dbReference type="Pfam" id="PF03796"/>
    </source>
</evidence>
<sequence>MSNTPNPTEFDAAKAPGASPNMRDSERMDLELKILASYFRGPQLVQKQILAKLQPAAYVYIENVWKSVLNFVAEGVSTPDLSVIAQAGMLSDMEIGFAEGSFHESPVETIEEADILVFRIHEQYYRDVLVESISSIGSKLTSNSEYDSTRARIELQEKLEQIAATMDDGGEIGVGLGYDPTAVAALITTGTSSQIIPTGFDGFDRQAQGIAKGELHICACPSSGGKTTIMNQLCLNMGLGMKDRQYVREPMSVFYVSLEMSQREMWGRMVANLSGIPISRFRSPELLTEDEIALINETLKNMSEHLAGYGHMFRFENAEYGNIDAITRVLATHAFDVVIVDYLNLMADGESLWSSMGSIARSLKLLAQKRNFACITAAQLDEDSLKIRYSRMVKEHCDTIWLWQPSGGIRDASDEVVSAFTEIFVDKGRNIGKFSFWVHFDFAHMIVSSVNPITELGLNGSAPSAQTQRLPMAGAPTLALPNNTMGQNNMATQILSSAINQSILTPPMVGTADASAGFGANIPGSVPKSISQGAAAFESDGDTAVYGDNDEGEAVKTNMPPKPGTLTPPMGASPMATKPGAPTPPNTPKGATAPTPPPSITPTPTAVNKVNPDEAYTDPDSDIPWNQEVVSEAVVTSIAADEITPADNDIEL</sequence>
<feature type="domain" description="SF4 helicase" evidence="2">
    <location>
        <begin position="196"/>
        <end position="382"/>
    </location>
</feature>